<evidence type="ECO:0000256" key="3">
    <source>
        <dbReference type="ARBA" id="ARBA00023186"/>
    </source>
</evidence>
<keyword evidence="6" id="KW-1185">Reference proteome</keyword>
<dbReference type="GO" id="GO:0005759">
    <property type="term" value="C:mitochondrial matrix"/>
    <property type="evidence" value="ECO:0007669"/>
    <property type="project" value="UniProtKB-SubCell"/>
</dbReference>
<evidence type="ECO:0000313" key="5">
    <source>
        <dbReference type="EMBL" id="KAL1197848.1"/>
    </source>
</evidence>
<dbReference type="PANTHER" id="PTHR46749">
    <property type="entry name" value="COMPLEX III ASSEMBLY FACTOR LYRM7"/>
    <property type="match status" value="1"/>
</dbReference>
<dbReference type="PANTHER" id="PTHR46749:SF1">
    <property type="entry name" value="COMPLEX III ASSEMBLY FACTOR LYRM7"/>
    <property type="match status" value="1"/>
</dbReference>
<evidence type="ECO:0000313" key="6">
    <source>
        <dbReference type="Proteomes" id="UP001558713"/>
    </source>
</evidence>
<evidence type="ECO:0000256" key="2">
    <source>
        <dbReference type="ARBA" id="ARBA00023128"/>
    </source>
</evidence>
<sequence length="106" mass="12014">MVTGEALIVYRALLRATRKSFAGDSEMLKASASEIRKKFEENRHVASNSDIPRLLEEARDTVQFISTKIVQAKINERGGYEMKASQEHAGFTLELPSEEMIRKRSL</sequence>
<name>A0ABD0ZTA2_CARAN</name>
<protein>
    <recommendedName>
        <fullName evidence="4">Complex 1 LYR protein domain-containing protein</fullName>
    </recommendedName>
</protein>
<dbReference type="InterPro" id="IPR008011">
    <property type="entry name" value="Complex1_LYR_dom"/>
</dbReference>
<dbReference type="InterPro" id="IPR045298">
    <property type="entry name" value="Complex1_LYR_LYRM7"/>
</dbReference>
<reference evidence="5 6" key="1">
    <citation type="submission" date="2024-04" db="EMBL/GenBank/DDBJ databases">
        <title>Genome assembly C_amara_ONT_v2.</title>
        <authorList>
            <person name="Yant L."/>
            <person name="Moore C."/>
            <person name="Slenker M."/>
        </authorList>
    </citation>
    <scope>NUCLEOTIDE SEQUENCE [LARGE SCALE GENOMIC DNA]</scope>
    <source>
        <tissue evidence="5">Leaf</tissue>
    </source>
</reference>
<dbReference type="Proteomes" id="UP001558713">
    <property type="component" value="Unassembled WGS sequence"/>
</dbReference>
<evidence type="ECO:0000259" key="4">
    <source>
        <dbReference type="Pfam" id="PF05347"/>
    </source>
</evidence>
<comment type="subcellular location">
    <subcellularLocation>
        <location evidence="1">Mitochondrion matrix</location>
    </subcellularLocation>
</comment>
<gene>
    <name evidence="5" type="ORF">V5N11_027493</name>
</gene>
<dbReference type="EMBL" id="JBANAX010000683">
    <property type="protein sequence ID" value="KAL1197848.1"/>
    <property type="molecule type" value="Genomic_DNA"/>
</dbReference>
<organism evidence="5 6">
    <name type="scientific">Cardamine amara subsp. amara</name>
    <dbReference type="NCBI Taxonomy" id="228776"/>
    <lineage>
        <taxon>Eukaryota</taxon>
        <taxon>Viridiplantae</taxon>
        <taxon>Streptophyta</taxon>
        <taxon>Embryophyta</taxon>
        <taxon>Tracheophyta</taxon>
        <taxon>Spermatophyta</taxon>
        <taxon>Magnoliopsida</taxon>
        <taxon>eudicotyledons</taxon>
        <taxon>Gunneridae</taxon>
        <taxon>Pentapetalae</taxon>
        <taxon>rosids</taxon>
        <taxon>malvids</taxon>
        <taxon>Brassicales</taxon>
        <taxon>Brassicaceae</taxon>
        <taxon>Cardamineae</taxon>
        <taxon>Cardamine</taxon>
    </lineage>
</organism>
<keyword evidence="3" id="KW-0143">Chaperone</keyword>
<dbReference type="Pfam" id="PF05347">
    <property type="entry name" value="Complex1_LYR"/>
    <property type="match status" value="1"/>
</dbReference>
<proteinExistence type="predicted"/>
<dbReference type="CDD" id="cd20267">
    <property type="entry name" value="Complex1_LYR_LYRM7"/>
    <property type="match status" value="1"/>
</dbReference>
<comment type="caution">
    <text evidence="5">The sequence shown here is derived from an EMBL/GenBank/DDBJ whole genome shotgun (WGS) entry which is preliminary data.</text>
</comment>
<feature type="domain" description="Complex 1 LYR protein" evidence="4">
    <location>
        <begin position="5"/>
        <end position="61"/>
    </location>
</feature>
<accession>A0ABD0ZTA2</accession>
<dbReference type="InterPro" id="IPR050435">
    <property type="entry name" value="MZM1/LYRM7"/>
</dbReference>
<keyword evidence="2" id="KW-0496">Mitochondrion</keyword>
<evidence type="ECO:0000256" key="1">
    <source>
        <dbReference type="ARBA" id="ARBA00004305"/>
    </source>
</evidence>
<dbReference type="AlphaFoldDB" id="A0ABD0ZTA2"/>